<feature type="region of interest" description="Disordered" evidence="7">
    <location>
        <begin position="991"/>
        <end position="1084"/>
    </location>
</feature>
<dbReference type="Pfam" id="PF01130">
    <property type="entry name" value="CD36"/>
    <property type="match status" value="2"/>
</dbReference>
<keyword evidence="3 8" id="KW-0812">Transmembrane</keyword>
<dbReference type="EMBL" id="GGYP01003692">
    <property type="protein sequence ID" value="MDE48463.1"/>
    <property type="molecule type" value="Transcribed_RNA"/>
</dbReference>
<feature type="compositionally biased region" description="Low complexity" evidence="7">
    <location>
        <begin position="491"/>
        <end position="505"/>
    </location>
</feature>
<evidence type="ECO:0000256" key="4">
    <source>
        <dbReference type="ARBA" id="ARBA00022989"/>
    </source>
</evidence>
<feature type="region of interest" description="Disordered" evidence="7">
    <location>
        <begin position="83"/>
        <end position="110"/>
    </location>
</feature>
<reference evidence="9" key="1">
    <citation type="submission" date="2018-10" db="EMBL/GenBank/DDBJ databases">
        <title>Transcriptome assembly of Aceria tosichella (Wheat curl mite) Type 2.</title>
        <authorList>
            <person name="Scully E.D."/>
            <person name="Geib S.M."/>
            <person name="Palmer N.A."/>
            <person name="Gupta A.K."/>
            <person name="Sarath G."/>
            <person name="Tatineni S."/>
        </authorList>
    </citation>
    <scope>NUCLEOTIDE SEQUENCE</scope>
    <source>
        <strain evidence="9">LincolnNE</strain>
    </source>
</reference>
<dbReference type="AlphaFoldDB" id="A0A6G1SEV4"/>
<evidence type="ECO:0000256" key="1">
    <source>
        <dbReference type="ARBA" id="ARBA00004370"/>
    </source>
</evidence>
<name>A0A6G1SEV4_9ACAR</name>
<gene>
    <name evidence="9" type="primary">SCARB2</name>
    <name evidence="9" type="ORF">g.10212</name>
</gene>
<proteinExistence type="inferred from homology"/>
<protein>
    <submittedName>
        <fullName evidence="9">Lysosome membrane protein 2</fullName>
    </submittedName>
</protein>
<evidence type="ECO:0000256" key="8">
    <source>
        <dbReference type="SAM" id="Phobius"/>
    </source>
</evidence>
<evidence type="ECO:0000256" key="2">
    <source>
        <dbReference type="ARBA" id="ARBA00010532"/>
    </source>
</evidence>
<comment type="similarity">
    <text evidence="2">Belongs to the CD36 family.</text>
</comment>
<feature type="region of interest" description="Disordered" evidence="7">
    <location>
        <begin position="593"/>
        <end position="635"/>
    </location>
</feature>
<dbReference type="GO" id="GO:0005737">
    <property type="term" value="C:cytoplasm"/>
    <property type="evidence" value="ECO:0007669"/>
    <property type="project" value="TreeGrafter"/>
</dbReference>
<evidence type="ECO:0000256" key="6">
    <source>
        <dbReference type="ARBA" id="ARBA00023180"/>
    </source>
</evidence>
<feature type="compositionally biased region" description="Polar residues" evidence="7">
    <location>
        <begin position="955"/>
        <end position="966"/>
    </location>
</feature>
<sequence>MNRGANGLRMTDDHEEVQQWQLKHSLDQHDRISSNSSSNSSATSELTTTTNTTQDDRFEILKHHHKTRTTDHPARFYLDLDERANSGQNRSQLQVKKPLKSSMKTNANWGPEAKAKTITASTILTGGAQGVGDGGGGGDNEDRNQEYRNNNAATSIATTSSSTTSGASDKSTRLLVALFLIGLVVCVTSITCILLLPSLVSNQIAKKLVLKNNSMLLERWSKPNVPMYFKVWLFDIKNAQELIDKRDTKPRVEEIGPFVFNLRRQKDVISFAGENLYYTERKIYHFNRKLSCCAINTTVTIPNIPLVAVVDRALGYNLPLLGRFIPRLINRAIQSLREQLFVRKQVREILFDGYDVELLKMVSRIGSLVGLPQQSQKFALLKGRNDTWRPEQDGVWAINTGQRDRRQFGRVASWNSYKKLPFWPADKCNVINGSDGTLFPPPIKRTEPLYIFNQELCRTVNLVFDGPSDVRSIQAYRFVLNPMNFAHTMTSSSSSPPQQQESGPSLPNAALNRLKAMGGGAQQQANNNGQLLQQPPAQPRLNPMFQNPRPLQPVELLPVRLIPPGSEPLINSNPIGGSQLPPHRAKLEDVPQSPLARAQDVTSQTRTRQQQQLGGGQIVPNGQATGRRTPIVPSGQMETIVPGASERRIIRSEPSAAGPQQSGAIPASDNTVTPLASADADSVSSKQQANGIRDAGVDSKQSAEAAIRSQQEKLIRLAQEAQLANERKSKLNPQTCFCDRKTTNLNGVNVCEFDGLIDLSKCTKQAQVIFGSMPHYYNSDPRLLNQVTGLAPNASKHTTYLDIEPNTGLVLGGKRRVQLNVIIKHNNEIDGFENINDMLVPIVWFEESAQIPEEAAQKFRSMYVDKIRLINLILFSLLTASVALLAVDAKLLITTRRWREFKLMHLGGGSNGPNNERPQKPANNDTKARVSGAQADHKHLRSSGSGSKRHRVSESRQPPNDNGGFQSSRRLDRSLRLAAARPLVVQLKRQAGASSGGANSPLLQSSSSATTASANSSPSVTPPGSPQDSPELRKWSPANGSGGGGGGSVGVRRMLTRIHLGPSSQMAMDKASDDESGPPPPIRIDAANEKSIIELGANGAYHSSGQRQE</sequence>
<feature type="compositionally biased region" description="Low complexity" evidence="7">
    <location>
        <begin position="33"/>
        <end position="53"/>
    </location>
</feature>
<feature type="compositionally biased region" description="Gly residues" evidence="7">
    <location>
        <begin position="127"/>
        <end position="138"/>
    </location>
</feature>
<accession>A0A6G1SEV4</accession>
<feature type="region of interest" description="Disordered" evidence="7">
    <location>
        <begin position="126"/>
        <end position="146"/>
    </location>
</feature>
<evidence type="ECO:0000256" key="5">
    <source>
        <dbReference type="ARBA" id="ARBA00023136"/>
    </source>
</evidence>
<feature type="region of interest" description="Disordered" evidence="7">
    <location>
        <begin position="654"/>
        <end position="704"/>
    </location>
</feature>
<feature type="compositionally biased region" description="Polar residues" evidence="7">
    <location>
        <begin position="85"/>
        <end position="94"/>
    </location>
</feature>
<evidence type="ECO:0000256" key="7">
    <source>
        <dbReference type="SAM" id="MobiDB-lite"/>
    </source>
</evidence>
<dbReference type="GO" id="GO:0005044">
    <property type="term" value="F:scavenger receptor activity"/>
    <property type="evidence" value="ECO:0007669"/>
    <property type="project" value="TreeGrafter"/>
</dbReference>
<feature type="transmembrane region" description="Helical" evidence="8">
    <location>
        <begin position="174"/>
        <end position="196"/>
    </location>
</feature>
<comment type="subcellular location">
    <subcellularLocation>
        <location evidence="1">Membrane</location>
    </subcellularLocation>
</comment>
<dbReference type="GO" id="GO:0016020">
    <property type="term" value="C:membrane"/>
    <property type="evidence" value="ECO:0007669"/>
    <property type="project" value="UniProtKB-SubCell"/>
</dbReference>
<feature type="compositionally biased region" description="Polar residues" evidence="7">
    <location>
        <begin position="658"/>
        <end position="674"/>
    </location>
</feature>
<keyword evidence="4 8" id="KW-1133">Transmembrane helix</keyword>
<feature type="compositionally biased region" description="Low complexity" evidence="7">
    <location>
        <begin position="522"/>
        <end position="543"/>
    </location>
</feature>
<feature type="transmembrane region" description="Helical" evidence="8">
    <location>
        <begin position="869"/>
        <end position="893"/>
    </location>
</feature>
<dbReference type="PANTHER" id="PTHR11923">
    <property type="entry name" value="SCAVENGER RECEPTOR CLASS B TYPE-1 SR-B1"/>
    <property type="match status" value="1"/>
</dbReference>
<dbReference type="PRINTS" id="PR01609">
    <property type="entry name" value="CD36FAMILY"/>
</dbReference>
<feature type="region of interest" description="Disordered" evidence="7">
    <location>
        <begin position="905"/>
        <end position="969"/>
    </location>
</feature>
<dbReference type="InterPro" id="IPR002159">
    <property type="entry name" value="CD36_fam"/>
</dbReference>
<organism evidence="9">
    <name type="scientific">Aceria tosichella</name>
    <name type="common">wheat curl mite</name>
    <dbReference type="NCBI Taxonomy" id="561515"/>
    <lineage>
        <taxon>Eukaryota</taxon>
        <taxon>Metazoa</taxon>
        <taxon>Ecdysozoa</taxon>
        <taxon>Arthropoda</taxon>
        <taxon>Chelicerata</taxon>
        <taxon>Arachnida</taxon>
        <taxon>Acari</taxon>
        <taxon>Acariformes</taxon>
        <taxon>Trombidiformes</taxon>
        <taxon>Prostigmata</taxon>
        <taxon>Eupodina</taxon>
        <taxon>Eriophyoidea</taxon>
        <taxon>Eriophyidae</taxon>
        <taxon>Eriophyinae</taxon>
        <taxon>Aceriini</taxon>
        <taxon>Aceria</taxon>
    </lineage>
</organism>
<dbReference type="PANTHER" id="PTHR11923:SF51">
    <property type="entry name" value="LYSOSOME MEMBRANE PROTEIN 2"/>
    <property type="match status" value="1"/>
</dbReference>
<feature type="region of interest" description="Disordered" evidence="7">
    <location>
        <begin position="24"/>
        <end position="55"/>
    </location>
</feature>
<keyword evidence="6" id="KW-0325">Glycoprotein</keyword>
<feature type="compositionally biased region" description="Low complexity" evidence="7">
    <location>
        <begin position="998"/>
        <end position="1019"/>
    </location>
</feature>
<evidence type="ECO:0000256" key="3">
    <source>
        <dbReference type="ARBA" id="ARBA00022692"/>
    </source>
</evidence>
<evidence type="ECO:0000313" key="9">
    <source>
        <dbReference type="EMBL" id="MDE48463.1"/>
    </source>
</evidence>
<feature type="region of interest" description="Disordered" evidence="7">
    <location>
        <begin position="488"/>
        <end position="549"/>
    </location>
</feature>
<feature type="compositionally biased region" description="Polar residues" evidence="7">
    <location>
        <begin position="912"/>
        <end position="925"/>
    </location>
</feature>
<keyword evidence="5 8" id="KW-0472">Membrane</keyword>
<feature type="compositionally biased region" description="Gly residues" evidence="7">
    <location>
        <begin position="1040"/>
        <end position="1049"/>
    </location>
</feature>